<feature type="domain" description="Amidohydrolase-related" evidence="1">
    <location>
        <begin position="58"/>
        <end position="432"/>
    </location>
</feature>
<evidence type="ECO:0000313" key="3">
    <source>
        <dbReference type="Proteomes" id="UP000569914"/>
    </source>
</evidence>
<dbReference type="PANTHER" id="PTHR43135">
    <property type="entry name" value="ALPHA-D-RIBOSE 1-METHYLPHOSPHONATE 5-TRIPHOSPHATE DIPHOSPHATASE"/>
    <property type="match status" value="1"/>
</dbReference>
<evidence type="ECO:0000313" key="2">
    <source>
        <dbReference type="EMBL" id="NYE74688.1"/>
    </source>
</evidence>
<proteinExistence type="predicted"/>
<accession>A0A7Y9ID22</accession>
<protein>
    <submittedName>
        <fullName evidence="2">Imidazolonepropionase-like amidohydrolase</fullName>
    </submittedName>
</protein>
<keyword evidence="2" id="KW-0378">Hydrolase</keyword>
<evidence type="ECO:0000259" key="1">
    <source>
        <dbReference type="Pfam" id="PF01979"/>
    </source>
</evidence>
<dbReference type="AlphaFoldDB" id="A0A7Y9ID22"/>
<dbReference type="InterPro" id="IPR011059">
    <property type="entry name" value="Metal-dep_hydrolase_composite"/>
</dbReference>
<gene>
    <name evidence="2" type="ORF">BKA15_006017</name>
</gene>
<keyword evidence="3" id="KW-1185">Reference proteome</keyword>
<organism evidence="2 3">
    <name type="scientific">Microlunatus parietis</name>
    <dbReference type="NCBI Taxonomy" id="682979"/>
    <lineage>
        <taxon>Bacteria</taxon>
        <taxon>Bacillati</taxon>
        <taxon>Actinomycetota</taxon>
        <taxon>Actinomycetes</taxon>
        <taxon>Propionibacteriales</taxon>
        <taxon>Propionibacteriaceae</taxon>
        <taxon>Microlunatus</taxon>
    </lineage>
</organism>
<dbReference type="RefSeq" id="WP_179757181.1">
    <property type="nucleotide sequence ID" value="NZ_JACCBU010000001.1"/>
</dbReference>
<dbReference type="EMBL" id="JACCBU010000001">
    <property type="protein sequence ID" value="NYE74688.1"/>
    <property type="molecule type" value="Genomic_DNA"/>
</dbReference>
<dbReference type="Gene3D" id="2.30.40.10">
    <property type="entry name" value="Urease, subunit C, domain 1"/>
    <property type="match status" value="1"/>
</dbReference>
<dbReference type="SUPFAM" id="SSF51556">
    <property type="entry name" value="Metallo-dependent hydrolases"/>
    <property type="match status" value="1"/>
</dbReference>
<dbReference type="InterPro" id="IPR032466">
    <property type="entry name" value="Metal_Hydrolase"/>
</dbReference>
<comment type="caution">
    <text evidence="2">The sequence shown here is derived from an EMBL/GenBank/DDBJ whole genome shotgun (WGS) entry which is preliminary data.</text>
</comment>
<dbReference type="PANTHER" id="PTHR43135:SF3">
    <property type="entry name" value="ALPHA-D-RIBOSE 1-METHYLPHOSPHONATE 5-TRIPHOSPHATE DIPHOSPHATASE"/>
    <property type="match status" value="1"/>
</dbReference>
<dbReference type="InterPro" id="IPR051781">
    <property type="entry name" value="Metallo-dep_Hydrolase"/>
</dbReference>
<sequence length="454" mass="49534">MPDTTVLQHATLIDGTGAVPVDDATIVIMNGRIEAAGPAGSVAIPEGVTVRDLTGAHVIPGLMDANIHLVSARTPDTLLEYEGRYDQLAHEAAELALKYGLTTVFDTWGPAASLVAARDAINAGERIGSRFFCAGNIIGLDGPMSQDFFKTGLTFEPATIKRINDHWEYGCGTRLVQLTIDQIGEAIADYIDATGVDFIKYAASDHRTEGFLLFSEQAQRRIVEVCHEKGRLVQAHTTTVESLRMEVEAGADLLQHPDQTGETPIPEKLMAEIVEKQLPCMALMVTEDYLGWLDGARPDYGRSRRTAQQNQRAFIEQGARVLLTTDAFAYGQRVKNHAGFRPGILEDTVPDMPTQIGRGHFLWIKAAWELGLAPMEILRSATAYIAEAYGKEDHYGTVTPGKIADLVILDADPLAAPENYGRIREVIKDGVAVDRDALGADRLLADDPGEYRPR</sequence>
<reference evidence="2 3" key="1">
    <citation type="submission" date="2020-07" db="EMBL/GenBank/DDBJ databases">
        <title>Sequencing the genomes of 1000 actinobacteria strains.</title>
        <authorList>
            <person name="Klenk H.-P."/>
        </authorList>
    </citation>
    <scope>NUCLEOTIDE SEQUENCE [LARGE SCALE GENOMIC DNA]</scope>
    <source>
        <strain evidence="2 3">DSM 22083</strain>
    </source>
</reference>
<dbReference type="Gene3D" id="3.20.20.140">
    <property type="entry name" value="Metal-dependent hydrolases"/>
    <property type="match status" value="1"/>
</dbReference>
<dbReference type="InterPro" id="IPR006680">
    <property type="entry name" value="Amidohydro-rel"/>
</dbReference>
<dbReference type="Proteomes" id="UP000569914">
    <property type="component" value="Unassembled WGS sequence"/>
</dbReference>
<name>A0A7Y9ID22_9ACTN</name>
<dbReference type="SUPFAM" id="SSF51338">
    <property type="entry name" value="Composite domain of metallo-dependent hydrolases"/>
    <property type="match status" value="1"/>
</dbReference>
<dbReference type="GO" id="GO:0016810">
    <property type="term" value="F:hydrolase activity, acting on carbon-nitrogen (but not peptide) bonds"/>
    <property type="evidence" value="ECO:0007669"/>
    <property type="project" value="InterPro"/>
</dbReference>
<dbReference type="Pfam" id="PF01979">
    <property type="entry name" value="Amidohydro_1"/>
    <property type="match status" value="1"/>
</dbReference>